<dbReference type="Gene3D" id="1.10.1670.10">
    <property type="entry name" value="Helix-hairpin-Helix base-excision DNA repair enzymes (C-terminal)"/>
    <property type="match status" value="1"/>
</dbReference>
<evidence type="ECO:0000256" key="3">
    <source>
        <dbReference type="ARBA" id="ARBA00022485"/>
    </source>
</evidence>
<dbReference type="GO" id="GO:0019104">
    <property type="term" value="F:DNA N-glycosylase activity"/>
    <property type="evidence" value="ECO:0007669"/>
    <property type="project" value="TreeGrafter"/>
</dbReference>
<dbReference type="Pfam" id="PF10576">
    <property type="entry name" value="EndIII_4Fe-2S"/>
    <property type="match status" value="1"/>
</dbReference>
<keyword evidence="3" id="KW-0004">4Fe-4S</keyword>
<dbReference type="HAMAP" id="MF_00942">
    <property type="entry name" value="Nth"/>
    <property type="match status" value="1"/>
</dbReference>
<dbReference type="PROSITE" id="PS00764">
    <property type="entry name" value="ENDONUCLEASE_III_1"/>
    <property type="match status" value="1"/>
</dbReference>
<keyword evidence="6" id="KW-0378">Hydrolase</keyword>
<evidence type="ECO:0000259" key="13">
    <source>
        <dbReference type="SMART" id="SM00478"/>
    </source>
</evidence>
<dbReference type="FunFam" id="1.10.340.30:FF:000001">
    <property type="entry name" value="Endonuclease III"/>
    <property type="match status" value="1"/>
</dbReference>
<dbReference type="AlphaFoldDB" id="A0A644URC5"/>
<keyword evidence="11 14" id="KW-0456">Lyase</keyword>
<keyword evidence="14" id="KW-0255">Endonuclease</keyword>
<gene>
    <name evidence="14" type="primary">nth_10</name>
    <name evidence="14" type="ORF">SDC9_27505</name>
</gene>
<dbReference type="FunFam" id="1.10.1670.10:FF:000001">
    <property type="entry name" value="Endonuclease III"/>
    <property type="match status" value="1"/>
</dbReference>
<dbReference type="PANTHER" id="PTHR10359:SF18">
    <property type="entry name" value="ENDONUCLEASE III"/>
    <property type="match status" value="1"/>
</dbReference>
<feature type="domain" description="HhH-GPD" evidence="13">
    <location>
        <begin position="40"/>
        <end position="187"/>
    </location>
</feature>
<comment type="cofactor">
    <cofactor evidence="1">
        <name>[4Fe-4S] cluster</name>
        <dbReference type="ChEBI" id="CHEBI:49883"/>
    </cofactor>
</comment>
<dbReference type="InterPro" id="IPR004036">
    <property type="entry name" value="Endonuclease-III-like_CS2"/>
</dbReference>
<dbReference type="EMBL" id="VSSQ01000151">
    <property type="protein sequence ID" value="MPL81577.1"/>
    <property type="molecule type" value="Genomic_DNA"/>
</dbReference>
<keyword evidence="8" id="KW-0411">Iron-sulfur</keyword>
<evidence type="ECO:0000256" key="4">
    <source>
        <dbReference type="ARBA" id="ARBA00022723"/>
    </source>
</evidence>
<dbReference type="Pfam" id="PF00633">
    <property type="entry name" value="HHH"/>
    <property type="match status" value="1"/>
</dbReference>
<evidence type="ECO:0000256" key="9">
    <source>
        <dbReference type="ARBA" id="ARBA00023125"/>
    </source>
</evidence>
<evidence type="ECO:0000256" key="7">
    <source>
        <dbReference type="ARBA" id="ARBA00023004"/>
    </source>
</evidence>
<keyword evidence="4" id="KW-0479">Metal-binding</keyword>
<keyword evidence="9" id="KW-0238">DNA-binding</keyword>
<proteinExistence type="inferred from homology"/>
<dbReference type="GO" id="GO:0003677">
    <property type="term" value="F:DNA binding"/>
    <property type="evidence" value="ECO:0007669"/>
    <property type="project" value="UniProtKB-KW"/>
</dbReference>
<keyword evidence="7" id="KW-0408">Iron</keyword>
<organism evidence="14">
    <name type="scientific">bioreactor metagenome</name>
    <dbReference type="NCBI Taxonomy" id="1076179"/>
    <lineage>
        <taxon>unclassified sequences</taxon>
        <taxon>metagenomes</taxon>
        <taxon>ecological metagenomes</taxon>
    </lineage>
</organism>
<dbReference type="CDD" id="cd00056">
    <property type="entry name" value="ENDO3c"/>
    <property type="match status" value="1"/>
</dbReference>
<dbReference type="InterPro" id="IPR000445">
    <property type="entry name" value="HhH_motif"/>
</dbReference>
<name>A0A644URC5_9ZZZZ</name>
<dbReference type="GO" id="GO:0140078">
    <property type="term" value="F:class I DNA-(apurinic or apyrimidinic site) endonuclease activity"/>
    <property type="evidence" value="ECO:0007669"/>
    <property type="project" value="UniProtKB-EC"/>
</dbReference>
<evidence type="ECO:0000256" key="2">
    <source>
        <dbReference type="ARBA" id="ARBA00008343"/>
    </source>
</evidence>
<dbReference type="PANTHER" id="PTHR10359">
    <property type="entry name" value="A/G-SPECIFIC ADENINE GLYCOSYLASE/ENDONUCLEASE III"/>
    <property type="match status" value="1"/>
</dbReference>
<keyword evidence="5" id="KW-0227">DNA damage</keyword>
<comment type="similarity">
    <text evidence="2">Belongs to the Nth/MutY family.</text>
</comment>
<dbReference type="GO" id="GO:0006285">
    <property type="term" value="P:base-excision repair, AP site formation"/>
    <property type="evidence" value="ECO:0007669"/>
    <property type="project" value="TreeGrafter"/>
</dbReference>
<keyword evidence="12" id="KW-0326">Glycosidase</keyword>
<dbReference type="GO" id="GO:0046872">
    <property type="term" value="F:metal ion binding"/>
    <property type="evidence" value="ECO:0007669"/>
    <property type="project" value="UniProtKB-KW"/>
</dbReference>
<dbReference type="InterPro" id="IPR023170">
    <property type="entry name" value="HhH_base_excis_C"/>
</dbReference>
<dbReference type="SMART" id="SM00525">
    <property type="entry name" value="FES"/>
    <property type="match status" value="1"/>
</dbReference>
<dbReference type="InterPro" id="IPR005759">
    <property type="entry name" value="Nth"/>
</dbReference>
<dbReference type="InterPro" id="IPR004035">
    <property type="entry name" value="Endouclease-III_FeS-bd_BS"/>
</dbReference>
<accession>A0A644URC5</accession>
<protein>
    <submittedName>
        <fullName evidence="14">Endonuclease III</fullName>
        <ecNumber evidence="14">4.2.99.18</ecNumber>
    </submittedName>
</protein>
<dbReference type="NCBIfam" id="TIGR01083">
    <property type="entry name" value="nth"/>
    <property type="match status" value="1"/>
</dbReference>
<dbReference type="Gene3D" id="1.10.340.30">
    <property type="entry name" value="Hypothetical protein, domain 2"/>
    <property type="match status" value="1"/>
</dbReference>
<evidence type="ECO:0000256" key="10">
    <source>
        <dbReference type="ARBA" id="ARBA00023204"/>
    </source>
</evidence>
<evidence type="ECO:0000256" key="8">
    <source>
        <dbReference type="ARBA" id="ARBA00023014"/>
    </source>
</evidence>
<dbReference type="InterPro" id="IPR003651">
    <property type="entry name" value="Endonuclease3_FeS-loop_motif"/>
</dbReference>
<evidence type="ECO:0000256" key="11">
    <source>
        <dbReference type="ARBA" id="ARBA00023239"/>
    </source>
</evidence>
<evidence type="ECO:0000256" key="12">
    <source>
        <dbReference type="ARBA" id="ARBA00023295"/>
    </source>
</evidence>
<evidence type="ECO:0000313" key="14">
    <source>
        <dbReference type="EMBL" id="MPL81577.1"/>
    </source>
</evidence>
<evidence type="ECO:0000256" key="1">
    <source>
        <dbReference type="ARBA" id="ARBA00001966"/>
    </source>
</evidence>
<dbReference type="SUPFAM" id="SSF48150">
    <property type="entry name" value="DNA-glycosylase"/>
    <property type="match status" value="1"/>
</dbReference>
<dbReference type="PROSITE" id="PS01155">
    <property type="entry name" value="ENDONUCLEASE_III_2"/>
    <property type="match status" value="1"/>
</dbReference>
<dbReference type="PIRSF" id="PIRSF001435">
    <property type="entry name" value="Nth"/>
    <property type="match status" value="1"/>
</dbReference>
<sequence length="217" mass="23928">MRVTRKLKSEILAVLEEVYKDTSTALVYHSPFELLIAVILSAQCTDERVNKITAVLFIEYNTPAKILTLGQAGLEEYIKGCGLYHNKAKNIVATCVILCRDHDSQVPSSFEQLVNLPGVGRKTANVLLSQLFNIPAIAVDTHVFRVANRLGLAMGKTPGVVEDGLMKAIPKDKWSAAHHWLIWHGRKICKARNPACGNCPVLNLCISSPKKVSKNIE</sequence>
<comment type="caution">
    <text evidence="14">The sequence shown here is derived from an EMBL/GenBank/DDBJ whole genome shotgun (WGS) entry which is preliminary data.</text>
</comment>
<keyword evidence="14" id="KW-0540">Nuclease</keyword>
<reference evidence="14" key="1">
    <citation type="submission" date="2019-08" db="EMBL/GenBank/DDBJ databases">
        <authorList>
            <person name="Kucharzyk K."/>
            <person name="Murdoch R.W."/>
            <person name="Higgins S."/>
            <person name="Loffler F."/>
        </authorList>
    </citation>
    <scope>NUCLEOTIDE SEQUENCE</scope>
</reference>
<dbReference type="InterPro" id="IPR003265">
    <property type="entry name" value="HhH-GPD_domain"/>
</dbReference>
<evidence type="ECO:0000256" key="5">
    <source>
        <dbReference type="ARBA" id="ARBA00022763"/>
    </source>
</evidence>
<dbReference type="GO" id="GO:0051539">
    <property type="term" value="F:4 iron, 4 sulfur cluster binding"/>
    <property type="evidence" value="ECO:0007669"/>
    <property type="project" value="UniProtKB-KW"/>
</dbReference>
<dbReference type="Pfam" id="PF00730">
    <property type="entry name" value="HhH-GPD"/>
    <property type="match status" value="1"/>
</dbReference>
<evidence type="ECO:0000256" key="6">
    <source>
        <dbReference type="ARBA" id="ARBA00022801"/>
    </source>
</evidence>
<dbReference type="SMART" id="SM00478">
    <property type="entry name" value="ENDO3c"/>
    <property type="match status" value="1"/>
</dbReference>
<dbReference type="InterPro" id="IPR011257">
    <property type="entry name" value="DNA_glycosylase"/>
</dbReference>
<keyword evidence="10" id="KW-0234">DNA repair</keyword>
<dbReference type="EC" id="4.2.99.18" evidence="14"/>